<evidence type="ECO:0000256" key="1">
    <source>
        <dbReference type="SAM" id="SignalP"/>
    </source>
</evidence>
<dbReference type="AlphaFoldDB" id="A0A7C9MIA1"/>
<evidence type="ECO:0000313" key="2">
    <source>
        <dbReference type="EMBL" id="MYL82509.1"/>
    </source>
</evidence>
<dbReference type="RefSeq" id="WP_160959230.1">
    <property type="nucleotide sequence ID" value="NZ_WVUD01000005.1"/>
</dbReference>
<sequence length="115" mass="12155">MFKPFHIRLACLVCLVGLALAATPAPAQQVDPYGGCCVAQVTMTGVTTWNVTCGSCASNPGVYVISQPDPQQLVFVGPGGIKADSRYDAAAAVCQCPSQDAQRAWEKKMRTYDGN</sequence>
<feature type="chain" id="PRO_5028827655" evidence="1">
    <location>
        <begin position="22"/>
        <end position="115"/>
    </location>
</feature>
<evidence type="ECO:0000313" key="3">
    <source>
        <dbReference type="Proteomes" id="UP000482487"/>
    </source>
</evidence>
<name>A0A7C9MIA1_9BACT</name>
<comment type="caution">
    <text evidence="2">The sequence shown here is derived from an EMBL/GenBank/DDBJ whole genome shotgun (WGS) entry which is preliminary data.</text>
</comment>
<dbReference type="EMBL" id="WVUD01000005">
    <property type="protein sequence ID" value="MYL82509.1"/>
    <property type="molecule type" value="Genomic_DNA"/>
</dbReference>
<feature type="signal peptide" evidence="1">
    <location>
        <begin position="1"/>
        <end position="21"/>
    </location>
</feature>
<protein>
    <submittedName>
        <fullName evidence="2">Uncharacterized protein</fullName>
    </submittedName>
</protein>
<dbReference type="OrthoDB" id="5459667at2"/>
<dbReference type="Proteomes" id="UP000482487">
    <property type="component" value="Unassembled WGS sequence"/>
</dbReference>
<keyword evidence="3" id="KW-1185">Reference proteome</keyword>
<keyword evidence="1" id="KW-0732">Signal</keyword>
<proteinExistence type="predicted"/>
<gene>
    <name evidence="2" type="ORF">GTA51_05075</name>
</gene>
<accession>A0A7C9MIA1</accession>
<reference evidence="2 3" key="1">
    <citation type="submission" date="2020-01" db="EMBL/GenBank/DDBJ databases">
        <title>Genome sequence of Desulfovibrio aerotolerans DSM 16695(T).</title>
        <authorList>
            <person name="Karnachuk O."/>
            <person name="Avakyan M."/>
            <person name="Mardanov A."/>
            <person name="Kadnikov V."/>
            <person name="Ravin N."/>
        </authorList>
    </citation>
    <scope>NUCLEOTIDE SEQUENCE [LARGE SCALE GENOMIC DNA]</scope>
    <source>
        <strain evidence="2 3">DSM 16695</strain>
    </source>
</reference>
<organism evidence="2 3">
    <name type="scientific">Solidesulfovibrio aerotolerans</name>
    <dbReference type="NCBI Taxonomy" id="295255"/>
    <lineage>
        <taxon>Bacteria</taxon>
        <taxon>Pseudomonadati</taxon>
        <taxon>Thermodesulfobacteriota</taxon>
        <taxon>Desulfovibrionia</taxon>
        <taxon>Desulfovibrionales</taxon>
        <taxon>Desulfovibrionaceae</taxon>
        <taxon>Solidesulfovibrio</taxon>
    </lineage>
</organism>